<evidence type="ECO:0000313" key="2">
    <source>
        <dbReference type="Proteomes" id="UP000295444"/>
    </source>
</evidence>
<dbReference type="Proteomes" id="UP000295444">
    <property type="component" value="Unassembled WGS sequence"/>
</dbReference>
<gene>
    <name evidence="1" type="ORF">EV186_1021344</name>
</gene>
<dbReference type="EMBL" id="SNXZ01000002">
    <property type="protein sequence ID" value="TDQ01475.1"/>
    <property type="molecule type" value="Genomic_DNA"/>
</dbReference>
<sequence>MLHITPEAGVAIAELTESEGVSDGGGIRLERVATTEGDGTGQVMLTVAALAEDTDVTATEENSGAHVFMDPLSAEFVDERTLDVEDTVEGDLRFALVASS</sequence>
<accession>A0A4R6SI22</accession>
<dbReference type="SUPFAM" id="SSF89360">
    <property type="entry name" value="HesB-like domain"/>
    <property type="match status" value="1"/>
</dbReference>
<evidence type="ECO:0000313" key="1">
    <source>
        <dbReference type="EMBL" id="TDQ01475.1"/>
    </source>
</evidence>
<protein>
    <submittedName>
        <fullName evidence="1">Fe-S cluster assembly iron-binding protein IscA</fullName>
    </submittedName>
</protein>
<organism evidence="1 2">
    <name type="scientific">Labedaea rhizosphaerae</name>
    <dbReference type="NCBI Taxonomy" id="598644"/>
    <lineage>
        <taxon>Bacteria</taxon>
        <taxon>Bacillati</taxon>
        <taxon>Actinomycetota</taxon>
        <taxon>Actinomycetes</taxon>
        <taxon>Pseudonocardiales</taxon>
        <taxon>Pseudonocardiaceae</taxon>
        <taxon>Labedaea</taxon>
    </lineage>
</organism>
<dbReference type="Gene3D" id="2.60.300.12">
    <property type="entry name" value="HesB-like domain"/>
    <property type="match status" value="1"/>
</dbReference>
<keyword evidence="2" id="KW-1185">Reference proteome</keyword>
<dbReference type="OrthoDB" id="3692599at2"/>
<proteinExistence type="predicted"/>
<dbReference type="AlphaFoldDB" id="A0A4R6SI22"/>
<reference evidence="1 2" key="1">
    <citation type="submission" date="2019-03" db="EMBL/GenBank/DDBJ databases">
        <title>Genomic Encyclopedia of Type Strains, Phase IV (KMG-IV): sequencing the most valuable type-strain genomes for metagenomic binning, comparative biology and taxonomic classification.</title>
        <authorList>
            <person name="Goeker M."/>
        </authorList>
    </citation>
    <scope>NUCLEOTIDE SEQUENCE [LARGE SCALE GENOMIC DNA]</scope>
    <source>
        <strain evidence="1 2">DSM 45361</strain>
    </source>
</reference>
<name>A0A4R6SI22_LABRH</name>
<dbReference type="InterPro" id="IPR035903">
    <property type="entry name" value="HesB-like_dom_sf"/>
</dbReference>
<comment type="caution">
    <text evidence="1">The sequence shown here is derived from an EMBL/GenBank/DDBJ whole genome shotgun (WGS) entry which is preliminary data.</text>
</comment>
<dbReference type="RefSeq" id="WP_133850054.1">
    <property type="nucleotide sequence ID" value="NZ_SNXZ01000002.1"/>
</dbReference>